<proteinExistence type="predicted"/>
<accession>A0A845HZ79</accession>
<evidence type="ECO:0000256" key="2">
    <source>
        <dbReference type="ARBA" id="ARBA00023054"/>
    </source>
</evidence>
<dbReference type="EMBL" id="WWCL01000001">
    <property type="protein sequence ID" value="MYN44206.1"/>
    <property type="molecule type" value="Genomic_DNA"/>
</dbReference>
<comment type="caution">
    <text evidence="3">The sequence shown here is derived from an EMBL/GenBank/DDBJ whole genome shotgun (WGS) entry which is preliminary data.</text>
</comment>
<protein>
    <submittedName>
        <fullName evidence="3">HlyD family efflux transporter periplasmic adaptor subunit</fullName>
    </submittedName>
</protein>
<evidence type="ECO:0000256" key="1">
    <source>
        <dbReference type="ARBA" id="ARBA00004196"/>
    </source>
</evidence>
<comment type="subcellular location">
    <subcellularLocation>
        <location evidence="1">Cell envelope</location>
    </subcellularLocation>
</comment>
<dbReference type="PANTHER" id="PTHR32347:SF23">
    <property type="entry name" value="BLL5650 PROTEIN"/>
    <property type="match status" value="1"/>
</dbReference>
<name>A0A845HZ79_9BURK</name>
<dbReference type="Gene3D" id="1.10.287.470">
    <property type="entry name" value="Helix hairpin bin"/>
    <property type="match status" value="1"/>
</dbReference>
<sequence length="460" mass="50034">MKQDAPDHPLIALLELAQRARAAASADELAFLVVNESHALLPYRQAALWFHAAGVHTLSGVISVEANAPYAHWLDALCRHLASVHAEAGPLCIATAALPPTLKASWDEWLPAHAVWLPLRHLQRDAVDASAAHGGLLLAGDQPWTASQLALLGEWSDIWQHAWRAAHPPPRWSLARLPARLRDWWHGGAAERRWRRRTALALAILGVLLFPVRMTVLAPGELVAANPATIRAPLDGVIAEFAVRPNQLVQAGQPLFSFDQAPIGSRLDVAREALSTAQAEYRQNAQLMLNDARARSQLAGALGKVAEKQAQAAFLEGQATRSRVLAPQAGIVLFDDPSEWIGRPVQTGERIMQVAAADDVEIEAWVAVGDAIPLAEHAPLQLYLAAAPLTPLSGTLRYMSHRALARPDGSYAYRVRARLDARAGQRIGLKGTAKLGGERAPLIYWVLRRPLASVRQFIAF</sequence>
<dbReference type="Proteomes" id="UP000444316">
    <property type="component" value="Unassembled WGS sequence"/>
</dbReference>
<reference evidence="3" key="1">
    <citation type="submission" date="2019-12" db="EMBL/GenBank/DDBJ databases">
        <title>Novel species isolated from a subtropical stream in China.</title>
        <authorList>
            <person name="Lu H."/>
        </authorList>
    </citation>
    <scope>NUCLEOTIDE SEQUENCE [LARGE SCALE GENOMIC DNA]</scope>
    <source>
        <strain evidence="3">FT93W</strain>
    </source>
</reference>
<dbReference type="RefSeq" id="WP_161033934.1">
    <property type="nucleotide sequence ID" value="NZ_WWCL01000001.1"/>
</dbReference>
<dbReference type="GO" id="GO:0030313">
    <property type="term" value="C:cell envelope"/>
    <property type="evidence" value="ECO:0007669"/>
    <property type="project" value="UniProtKB-SubCell"/>
</dbReference>
<gene>
    <name evidence="3" type="ORF">GTP23_03875</name>
</gene>
<dbReference type="AlphaFoldDB" id="A0A845HZ79"/>
<keyword evidence="2" id="KW-0175">Coiled coil</keyword>
<dbReference type="Gene3D" id="2.40.50.100">
    <property type="match status" value="1"/>
</dbReference>
<dbReference type="InterPro" id="IPR050465">
    <property type="entry name" value="UPF0194_transport"/>
</dbReference>
<evidence type="ECO:0000313" key="4">
    <source>
        <dbReference type="Proteomes" id="UP000444316"/>
    </source>
</evidence>
<organism evidence="3 4">
    <name type="scientific">Duganella fentianensis</name>
    <dbReference type="NCBI Taxonomy" id="2692177"/>
    <lineage>
        <taxon>Bacteria</taxon>
        <taxon>Pseudomonadati</taxon>
        <taxon>Pseudomonadota</taxon>
        <taxon>Betaproteobacteria</taxon>
        <taxon>Burkholderiales</taxon>
        <taxon>Oxalobacteraceae</taxon>
        <taxon>Telluria group</taxon>
        <taxon>Duganella</taxon>
    </lineage>
</organism>
<dbReference type="Gene3D" id="2.40.30.170">
    <property type="match status" value="1"/>
</dbReference>
<keyword evidence="4" id="KW-1185">Reference proteome</keyword>
<dbReference type="SUPFAM" id="SSF111369">
    <property type="entry name" value="HlyD-like secretion proteins"/>
    <property type="match status" value="1"/>
</dbReference>
<dbReference type="PANTHER" id="PTHR32347">
    <property type="entry name" value="EFFLUX SYSTEM COMPONENT YKNX-RELATED"/>
    <property type="match status" value="1"/>
</dbReference>
<evidence type="ECO:0000313" key="3">
    <source>
        <dbReference type="EMBL" id="MYN44206.1"/>
    </source>
</evidence>